<feature type="transmembrane region" description="Helical" evidence="1">
    <location>
        <begin position="127"/>
        <end position="148"/>
    </location>
</feature>
<proteinExistence type="predicted"/>
<feature type="domain" description="DUF2231" evidence="2">
    <location>
        <begin position="22"/>
        <end position="160"/>
    </location>
</feature>
<dbReference type="Pfam" id="PF09990">
    <property type="entry name" value="DUF2231"/>
    <property type="match status" value="1"/>
</dbReference>
<organism evidence="3 4">
    <name type="scientific">Streptomyces glomeratus</name>
    <dbReference type="NCBI Taxonomy" id="284452"/>
    <lineage>
        <taxon>Bacteria</taxon>
        <taxon>Bacillati</taxon>
        <taxon>Actinomycetota</taxon>
        <taxon>Actinomycetes</taxon>
        <taxon>Kitasatosporales</taxon>
        <taxon>Streptomycetaceae</taxon>
        <taxon>Streptomyces</taxon>
    </lineage>
</organism>
<comment type="caution">
    <text evidence="3">The sequence shown here is derived from an EMBL/GenBank/DDBJ whole genome shotgun (WGS) entry which is preliminary data.</text>
</comment>
<sequence length="182" mass="19241">MDHESQLQAKRPVSASLAGPYGHPFHPILVTVPIGAWVASLVFDIASQVVHRPGFLSQGSQWLIAVGVIGALLAALVGSLDLFAIPAGTPAFRTALVHMTLNLLVTAAYTVNFLWRHSTYTDGGSVGLGRLTLSALSLMVLGVAGFLGGKLAYRYGVRVADEVTQAEGYTPDRSERDARSAV</sequence>
<evidence type="ECO:0000256" key="1">
    <source>
        <dbReference type="SAM" id="Phobius"/>
    </source>
</evidence>
<accession>A0ABP6LLG2</accession>
<evidence type="ECO:0000313" key="3">
    <source>
        <dbReference type="EMBL" id="GAA3043252.1"/>
    </source>
</evidence>
<dbReference type="RefSeq" id="WP_234519611.1">
    <property type="nucleotide sequence ID" value="NZ_BAAAUF010000019.1"/>
</dbReference>
<evidence type="ECO:0000259" key="2">
    <source>
        <dbReference type="Pfam" id="PF09990"/>
    </source>
</evidence>
<protein>
    <recommendedName>
        <fullName evidence="2">DUF2231 domain-containing protein</fullName>
    </recommendedName>
</protein>
<reference evidence="4" key="1">
    <citation type="journal article" date="2019" name="Int. J. Syst. Evol. Microbiol.">
        <title>The Global Catalogue of Microorganisms (GCM) 10K type strain sequencing project: providing services to taxonomists for standard genome sequencing and annotation.</title>
        <authorList>
            <consortium name="The Broad Institute Genomics Platform"/>
            <consortium name="The Broad Institute Genome Sequencing Center for Infectious Disease"/>
            <person name="Wu L."/>
            <person name="Ma J."/>
        </authorList>
    </citation>
    <scope>NUCLEOTIDE SEQUENCE [LARGE SCALE GENOMIC DNA]</scope>
    <source>
        <strain evidence="4">JCM 9091</strain>
    </source>
</reference>
<keyword evidence="1" id="KW-1133">Transmembrane helix</keyword>
<dbReference type="EMBL" id="BAAAUF010000019">
    <property type="protein sequence ID" value="GAA3043252.1"/>
    <property type="molecule type" value="Genomic_DNA"/>
</dbReference>
<feature type="transmembrane region" description="Helical" evidence="1">
    <location>
        <begin position="62"/>
        <end position="83"/>
    </location>
</feature>
<keyword evidence="1" id="KW-0472">Membrane</keyword>
<name>A0ABP6LLG2_9ACTN</name>
<keyword evidence="4" id="KW-1185">Reference proteome</keyword>
<dbReference type="Proteomes" id="UP001501532">
    <property type="component" value="Unassembled WGS sequence"/>
</dbReference>
<keyword evidence="1" id="KW-0812">Transmembrane</keyword>
<evidence type="ECO:0000313" key="4">
    <source>
        <dbReference type="Proteomes" id="UP001501532"/>
    </source>
</evidence>
<dbReference type="InterPro" id="IPR019251">
    <property type="entry name" value="DUF2231_TM"/>
</dbReference>
<feature type="transmembrane region" description="Helical" evidence="1">
    <location>
        <begin position="95"/>
        <end position="115"/>
    </location>
</feature>
<feature type="transmembrane region" description="Helical" evidence="1">
    <location>
        <begin position="28"/>
        <end position="50"/>
    </location>
</feature>
<gene>
    <name evidence="3" type="ORF">GCM10010448_27550</name>
</gene>